<accession>A0ABW8EJB3</accession>
<sequence>MDDMDQGGAGGAPLDDDTPQDRRRRPGSHRAQQPRERPRGERGAPGEDARDGEAGDALSPSPQAQRRTTRGPGHD</sequence>
<comment type="caution">
    <text evidence="2">The sequence shown here is derived from an EMBL/GenBank/DDBJ whole genome shotgun (WGS) entry which is preliminary data.</text>
</comment>
<evidence type="ECO:0000313" key="3">
    <source>
        <dbReference type="Proteomes" id="UP001617351"/>
    </source>
</evidence>
<evidence type="ECO:0000313" key="2">
    <source>
        <dbReference type="EMBL" id="MFJ2823336.1"/>
    </source>
</evidence>
<name>A0ABW8EJB3_STRT5</name>
<organism evidence="2 3">
    <name type="scientific">Streptomyces toxytricini</name>
    <name type="common">Actinomyces toxytricini</name>
    <dbReference type="NCBI Taxonomy" id="67369"/>
    <lineage>
        <taxon>Bacteria</taxon>
        <taxon>Bacillati</taxon>
        <taxon>Actinomycetota</taxon>
        <taxon>Actinomycetes</taxon>
        <taxon>Kitasatosporales</taxon>
        <taxon>Streptomycetaceae</taxon>
        <taxon>Streptomyces</taxon>
    </lineage>
</organism>
<reference evidence="2 3" key="1">
    <citation type="submission" date="2024-10" db="EMBL/GenBank/DDBJ databases">
        <title>The Natural Products Discovery Center: Release of the First 8490 Sequenced Strains for Exploring Actinobacteria Biosynthetic Diversity.</title>
        <authorList>
            <person name="Kalkreuter E."/>
            <person name="Kautsar S.A."/>
            <person name="Yang D."/>
            <person name="Bader C.D."/>
            <person name="Teijaro C.N."/>
            <person name="Fluegel L."/>
            <person name="Davis C.M."/>
            <person name="Simpson J.R."/>
            <person name="Lauterbach L."/>
            <person name="Steele A.D."/>
            <person name="Gui C."/>
            <person name="Meng S."/>
            <person name="Li G."/>
            <person name="Viehrig K."/>
            <person name="Ye F."/>
            <person name="Su P."/>
            <person name="Kiefer A.F."/>
            <person name="Nichols A."/>
            <person name="Cepeda A.J."/>
            <person name="Yan W."/>
            <person name="Fan B."/>
            <person name="Jiang Y."/>
            <person name="Adhikari A."/>
            <person name="Zheng C.-J."/>
            <person name="Schuster L."/>
            <person name="Cowan T.M."/>
            <person name="Smanski M.J."/>
            <person name="Chevrette M.G."/>
            <person name="De Carvalho L.P.S."/>
            <person name="Shen B."/>
        </authorList>
    </citation>
    <scope>NUCLEOTIDE SEQUENCE [LARGE SCALE GENOMIC DNA]</scope>
    <source>
        <strain evidence="2 3">NPDC087220</strain>
    </source>
</reference>
<evidence type="ECO:0000256" key="1">
    <source>
        <dbReference type="SAM" id="MobiDB-lite"/>
    </source>
</evidence>
<keyword evidence="3" id="KW-1185">Reference proteome</keyword>
<protein>
    <submittedName>
        <fullName evidence="2">Uncharacterized protein</fullName>
    </submittedName>
</protein>
<feature type="region of interest" description="Disordered" evidence="1">
    <location>
        <begin position="1"/>
        <end position="75"/>
    </location>
</feature>
<dbReference type="Proteomes" id="UP001617351">
    <property type="component" value="Unassembled WGS sequence"/>
</dbReference>
<gene>
    <name evidence="2" type="ORF">ACIO7M_19780</name>
</gene>
<dbReference type="RefSeq" id="WP_402382723.1">
    <property type="nucleotide sequence ID" value="NZ_JBIUYY010000008.1"/>
</dbReference>
<proteinExistence type="predicted"/>
<feature type="compositionally biased region" description="Basic and acidic residues" evidence="1">
    <location>
        <begin position="33"/>
        <end position="53"/>
    </location>
</feature>
<dbReference type="EMBL" id="JBIUYY010000008">
    <property type="protein sequence ID" value="MFJ2823336.1"/>
    <property type="molecule type" value="Genomic_DNA"/>
</dbReference>